<dbReference type="SUPFAM" id="SSF51735">
    <property type="entry name" value="NAD(P)-binding Rossmann-fold domains"/>
    <property type="match status" value="1"/>
</dbReference>
<comment type="caution">
    <text evidence="2">The sequence shown here is derived from an EMBL/GenBank/DDBJ whole genome shotgun (WGS) entry which is preliminary data.</text>
</comment>
<evidence type="ECO:0000313" key="3">
    <source>
        <dbReference type="Proteomes" id="UP000236333"/>
    </source>
</evidence>
<proteinExistence type="predicted"/>
<dbReference type="AlphaFoldDB" id="A0A2J7ZY49"/>
<evidence type="ECO:0000259" key="1">
    <source>
        <dbReference type="Pfam" id="PF00479"/>
    </source>
</evidence>
<feature type="domain" description="Glucose-6-phosphate dehydrogenase NAD-binding" evidence="1">
    <location>
        <begin position="64"/>
        <end position="88"/>
    </location>
</feature>
<gene>
    <name evidence="2" type="ORF">TSOC_008629</name>
</gene>
<dbReference type="Pfam" id="PF00479">
    <property type="entry name" value="G6PD_N"/>
    <property type="match status" value="1"/>
</dbReference>
<reference evidence="2 3" key="1">
    <citation type="journal article" date="2017" name="Mol. Biol. Evol.">
        <title>The 4-celled Tetrabaena socialis nuclear genome reveals the essential components for genetic control of cell number at the origin of multicellularity in the volvocine lineage.</title>
        <authorList>
            <person name="Featherston J."/>
            <person name="Arakaki Y."/>
            <person name="Hanschen E.R."/>
            <person name="Ferris P.J."/>
            <person name="Michod R.E."/>
            <person name="Olson B.J.S.C."/>
            <person name="Nozaki H."/>
            <person name="Durand P.M."/>
        </authorList>
    </citation>
    <scope>NUCLEOTIDE SEQUENCE [LARGE SCALE GENOMIC DNA]</scope>
    <source>
        <strain evidence="2 3">NIES-571</strain>
    </source>
</reference>
<organism evidence="2 3">
    <name type="scientific">Tetrabaena socialis</name>
    <dbReference type="NCBI Taxonomy" id="47790"/>
    <lineage>
        <taxon>Eukaryota</taxon>
        <taxon>Viridiplantae</taxon>
        <taxon>Chlorophyta</taxon>
        <taxon>core chlorophytes</taxon>
        <taxon>Chlorophyceae</taxon>
        <taxon>CS clade</taxon>
        <taxon>Chlamydomonadales</taxon>
        <taxon>Tetrabaenaceae</taxon>
        <taxon>Tetrabaena</taxon>
    </lineage>
</organism>
<dbReference type="OrthoDB" id="1714737at2759"/>
<sequence length="88" mass="9363">MSRLASKELDAAAKAAEASASAGNGAPGEPKQKLTLERVCSSARDEWQAENVENVHNALRLSIVVFGASGDLAKKKTYPALYELFKKG</sequence>
<protein>
    <recommendedName>
        <fullName evidence="1">Glucose-6-phosphate dehydrogenase NAD-binding domain-containing protein</fullName>
    </recommendedName>
</protein>
<accession>A0A2J7ZY49</accession>
<dbReference type="InterPro" id="IPR036291">
    <property type="entry name" value="NAD(P)-bd_dom_sf"/>
</dbReference>
<name>A0A2J7ZY49_9CHLO</name>
<keyword evidence="3" id="KW-1185">Reference proteome</keyword>
<dbReference type="EMBL" id="PGGS01000326">
    <property type="protein sequence ID" value="PNH05187.1"/>
    <property type="molecule type" value="Genomic_DNA"/>
</dbReference>
<dbReference type="InterPro" id="IPR022674">
    <property type="entry name" value="G6P_DH_NAD-bd"/>
</dbReference>
<dbReference type="GO" id="GO:0006006">
    <property type="term" value="P:glucose metabolic process"/>
    <property type="evidence" value="ECO:0007669"/>
    <property type="project" value="InterPro"/>
</dbReference>
<dbReference type="Gene3D" id="3.40.50.720">
    <property type="entry name" value="NAD(P)-binding Rossmann-like Domain"/>
    <property type="match status" value="1"/>
</dbReference>
<dbReference type="GO" id="GO:0050661">
    <property type="term" value="F:NADP binding"/>
    <property type="evidence" value="ECO:0007669"/>
    <property type="project" value="InterPro"/>
</dbReference>
<dbReference type="Proteomes" id="UP000236333">
    <property type="component" value="Unassembled WGS sequence"/>
</dbReference>
<dbReference type="GO" id="GO:0016614">
    <property type="term" value="F:oxidoreductase activity, acting on CH-OH group of donors"/>
    <property type="evidence" value="ECO:0007669"/>
    <property type="project" value="InterPro"/>
</dbReference>
<evidence type="ECO:0000313" key="2">
    <source>
        <dbReference type="EMBL" id="PNH05187.1"/>
    </source>
</evidence>